<name>A0A8H5CXB0_9AGAR</name>
<comment type="subunit">
    <text evidence="3">Monomer.</text>
</comment>
<reference evidence="5 6" key="1">
    <citation type="journal article" date="2020" name="ISME J.">
        <title>Uncovering the hidden diversity of litter-decomposition mechanisms in mushroom-forming fungi.</title>
        <authorList>
            <person name="Floudas D."/>
            <person name="Bentzer J."/>
            <person name="Ahren D."/>
            <person name="Johansson T."/>
            <person name="Persson P."/>
            <person name="Tunlid A."/>
        </authorList>
    </citation>
    <scope>NUCLEOTIDE SEQUENCE [LARGE SCALE GENOMIC DNA]</scope>
    <source>
        <strain evidence="5 6">CBS 146.42</strain>
    </source>
</reference>
<protein>
    <recommendedName>
        <fullName evidence="4">Glucose-methanol-choline oxidoreductase C-terminal domain-containing protein</fullName>
    </recommendedName>
</protein>
<organism evidence="5 6">
    <name type="scientific">Leucocoprinus leucothites</name>
    <dbReference type="NCBI Taxonomy" id="201217"/>
    <lineage>
        <taxon>Eukaryota</taxon>
        <taxon>Fungi</taxon>
        <taxon>Dikarya</taxon>
        <taxon>Basidiomycota</taxon>
        <taxon>Agaricomycotina</taxon>
        <taxon>Agaricomycetes</taxon>
        <taxon>Agaricomycetidae</taxon>
        <taxon>Agaricales</taxon>
        <taxon>Agaricineae</taxon>
        <taxon>Agaricaceae</taxon>
        <taxon>Leucocoprinus</taxon>
    </lineage>
</organism>
<comment type="cofactor">
    <cofactor evidence="1">
        <name>FAD</name>
        <dbReference type="ChEBI" id="CHEBI:57692"/>
    </cofactor>
</comment>
<dbReference type="Proteomes" id="UP000559027">
    <property type="component" value="Unassembled WGS sequence"/>
</dbReference>
<dbReference type="GO" id="GO:0016614">
    <property type="term" value="F:oxidoreductase activity, acting on CH-OH group of donors"/>
    <property type="evidence" value="ECO:0007669"/>
    <property type="project" value="InterPro"/>
</dbReference>
<feature type="domain" description="Glucose-methanol-choline oxidoreductase C-terminal" evidence="4">
    <location>
        <begin position="22"/>
        <end position="146"/>
    </location>
</feature>
<dbReference type="SUPFAM" id="SSF51905">
    <property type="entry name" value="FAD/NAD(P)-binding domain"/>
    <property type="match status" value="1"/>
</dbReference>
<dbReference type="Gene3D" id="3.30.560.10">
    <property type="entry name" value="Glucose Oxidase, domain 3"/>
    <property type="match status" value="1"/>
</dbReference>
<dbReference type="PANTHER" id="PTHR11552:SF147">
    <property type="entry name" value="CHOLINE DEHYDROGENASE, MITOCHONDRIAL"/>
    <property type="match status" value="1"/>
</dbReference>
<evidence type="ECO:0000259" key="4">
    <source>
        <dbReference type="Pfam" id="PF05199"/>
    </source>
</evidence>
<sequence>MDLKTEVNGTNTIQISLIDLHPASRGSVTLSSSSPFAAPLIDPGLLTSSIDLAILREAIRSTQRLFSAPVFKTSVFGYVYPPENITTSDEELDSFIRGEASPYLHGGCSAMMSPKGAKWGVVDPDFSVKGVTGLRVVDASVLVSAMVCLLFGFWRFN</sequence>
<evidence type="ECO:0000313" key="6">
    <source>
        <dbReference type="Proteomes" id="UP000559027"/>
    </source>
</evidence>
<dbReference type="PANTHER" id="PTHR11552">
    <property type="entry name" value="GLUCOSE-METHANOL-CHOLINE GMC OXIDOREDUCTASE"/>
    <property type="match status" value="1"/>
</dbReference>
<dbReference type="InterPro" id="IPR007867">
    <property type="entry name" value="GMC_OxRtase_C"/>
</dbReference>
<dbReference type="Gene3D" id="3.50.50.60">
    <property type="entry name" value="FAD/NAD(P)-binding domain"/>
    <property type="match status" value="1"/>
</dbReference>
<dbReference type="AlphaFoldDB" id="A0A8H5CXB0"/>
<evidence type="ECO:0000256" key="2">
    <source>
        <dbReference type="ARBA" id="ARBA00010790"/>
    </source>
</evidence>
<accession>A0A8H5CXB0</accession>
<comment type="similarity">
    <text evidence="2">Belongs to the GMC oxidoreductase family.</text>
</comment>
<comment type="caution">
    <text evidence="5">The sequence shown here is derived from an EMBL/GenBank/DDBJ whole genome shotgun (WGS) entry which is preliminary data.</text>
</comment>
<keyword evidence="6" id="KW-1185">Reference proteome</keyword>
<dbReference type="Pfam" id="PF05199">
    <property type="entry name" value="GMC_oxred_C"/>
    <property type="match status" value="1"/>
</dbReference>
<evidence type="ECO:0000313" key="5">
    <source>
        <dbReference type="EMBL" id="KAF5349655.1"/>
    </source>
</evidence>
<dbReference type="GO" id="GO:0050660">
    <property type="term" value="F:flavin adenine dinucleotide binding"/>
    <property type="evidence" value="ECO:0007669"/>
    <property type="project" value="InterPro"/>
</dbReference>
<dbReference type="EMBL" id="JAACJO010000016">
    <property type="protein sequence ID" value="KAF5349655.1"/>
    <property type="molecule type" value="Genomic_DNA"/>
</dbReference>
<gene>
    <name evidence="5" type="ORF">D9756_008790</name>
</gene>
<dbReference type="OrthoDB" id="269227at2759"/>
<dbReference type="InterPro" id="IPR036188">
    <property type="entry name" value="FAD/NAD-bd_sf"/>
</dbReference>
<evidence type="ECO:0000256" key="1">
    <source>
        <dbReference type="ARBA" id="ARBA00001974"/>
    </source>
</evidence>
<dbReference type="InterPro" id="IPR012132">
    <property type="entry name" value="GMC_OxRdtase"/>
</dbReference>
<proteinExistence type="inferred from homology"/>
<dbReference type="SUPFAM" id="SSF54373">
    <property type="entry name" value="FAD-linked reductases, C-terminal domain"/>
    <property type="match status" value="1"/>
</dbReference>
<evidence type="ECO:0000256" key="3">
    <source>
        <dbReference type="ARBA" id="ARBA00011245"/>
    </source>
</evidence>